<dbReference type="PANTHER" id="PTHR10907:SF47">
    <property type="entry name" value="REGUCALCIN"/>
    <property type="match status" value="1"/>
</dbReference>
<evidence type="ECO:0000259" key="1">
    <source>
        <dbReference type="Pfam" id="PF08450"/>
    </source>
</evidence>
<accession>A0ABW4GAA6</accession>
<reference evidence="3" key="1">
    <citation type="journal article" date="2019" name="Int. J. Syst. Evol. Microbiol.">
        <title>The Global Catalogue of Microorganisms (GCM) 10K type strain sequencing project: providing services to taxonomists for standard genome sequencing and annotation.</title>
        <authorList>
            <consortium name="The Broad Institute Genomics Platform"/>
            <consortium name="The Broad Institute Genome Sequencing Center for Infectious Disease"/>
            <person name="Wu L."/>
            <person name="Ma J."/>
        </authorList>
    </citation>
    <scope>NUCLEOTIDE SEQUENCE [LARGE SCALE GENOMIC DNA]</scope>
    <source>
        <strain evidence="3">CGMCC 1.15399</strain>
    </source>
</reference>
<evidence type="ECO:0000313" key="2">
    <source>
        <dbReference type="EMBL" id="MFD1539445.1"/>
    </source>
</evidence>
<sequence>MISTPQPVTGAGSLLGEGPIWDEDAYRLLWVDIWGGLLHATSPEGETTSTDLGAPLSSVVLSTRGTRVVTAGLCVLELTGEGARHLADIPEDPCMRANDAAVDPAGRLWIGTMTMPHRPTRPGGLWRLDPGSHVPVRILDDVRLANGLAWSPSGDTLYFVDSLRQEVNAYAFDPAEGSIGALPTRFPMSCAFGGPDLRELFITTGSRPVAPDERPGEISRGAGALFRFGTGVRGLPASRMEL</sequence>
<dbReference type="InterPro" id="IPR013658">
    <property type="entry name" value="SGL"/>
</dbReference>
<dbReference type="RefSeq" id="WP_219531727.1">
    <property type="nucleotide sequence ID" value="NZ_JAHKRM010000012.1"/>
</dbReference>
<dbReference type="PANTHER" id="PTHR10907">
    <property type="entry name" value="REGUCALCIN"/>
    <property type="match status" value="1"/>
</dbReference>
<organism evidence="2 3">
    <name type="scientific">Nonomuraea guangzhouensis</name>
    <dbReference type="NCBI Taxonomy" id="1291555"/>
    <lineage>
        <taxon>Bacteria</taxon>
        <taxon>Bacillati</taxon>
        <taxon>Actinomycetota</taxon>
        <taxon>Actinomycetes</taxon>
        <taxon>Streptosporangiales</taxon>
        <taxon>Streptosporangiaceae</taxon>
        <taxon>Nonomuraea</taxon>
    </lineage>
</organism>
<dbReference type="Proteomes" id="UP001597097">
    <property type="component" value="Unassembled WGS sequence"/>
</dbReference>
<dbReference type="EMBL" id="JBHUCM010000017">
    <property type="protein sequence ID" value="MFD1539445.1"/>
    <property type="molecule type" value="Genomic_DNA"/>
</dbReference>
<protein>
    <submittedName>
        <fullName evidence="2">SMP-30/gluconolactonase/LRE family protein</fullName>
    </submittedName>
</protein>
<evidence type="ECO:0000313" key="3">
    <source>
        <dbReference type="Proteomes" id="UP001597097"/>
    </source>
</evidence>
<keyword evidence="3" id="KW-1185">Reference proteome</keyword>
<comment type="caution">
    <text evidence="2">The sequence shown here is derived from an EMBL/GenBank/DDBJ whole genome shotgun (WGS) entry which is preliminary data.</text>
</comment>
<dbReference type="Pfam" id="PF08450">
    <property type="entry name" value="SGL"/>
    <property type="match status" value="1"/>
</dbReference>
<name>A0ABW4GAA6_9ACTN</name>
<gene>
    <name evidence="2" type="ORF">ACFSJ0_20485</name>
</gene>
<feature type="domain" description="SMP-30/Gluconolactonase/LRE-like region" evidence="1">
    <location>
        <begin position="15"/>
        <end position="180"/>
    </location>
</feature>
<proteinExistence type="predicted"/>